<feature type="region of interest" description="Disordered" evidence="1">
    <location>
        <begin position="1"/>
        <end position="39"/>
    </location>
</feature>
<comment type="caution">
    <text evidence="2">The sequence shown here is derived from an EMBL/GenBank/DDBJ whole genome shotgun (WGS) entry which is preliminary data.</text>
</comment>
<dbReference type="Proteomes" id="UP000811609">
    <property type="component" value="Chromosome 9"/>
</dbReference>
<dbReference type="EMBL" id="CM031817">
    <property type="protein sequence ID" value="KAG6641192.1"/>
    <property type="molecule type" value="Genomic_DNA"/>
</dbReference>
<dbReference type="EMBL" id="CM031817">
    <property type="protein sequence ID" value="KAG6641191.1"/>
    <property type="molecule type" value="Genomic_DNA"/>
</dbReference>
<proteinExistence type="predicted"/>
<reference evidence="2" key="1">
    <citation type="submission" date="2020-12" db="EMBL/GenBank/DDBJ databases">
        <title>WGS assembly of Carya illinoinensis cv. Pawnee.</title>
        <authorList>
            <person name="Platts A."/>
            <person name="Shu S."/>
            <person name="Wright S."/>
            <person name="Barry K."/>
            <person name="Edger P."/>
            <person name="Pires J.C."/>
            <person name="Schmutz J."/>
        </authorList>
    </citation>
    <scope>NUCLEOTIDE SEQUENCE</scope>
    <source>
        <tissue evidence="2">Leaf</tissue>
    </source>
</reference>
<evidence type="ECO:0000313" key="2">
    <source>
        <dbReference type="EMBL" id="KAG6641191.1"/>
    </source>
</evidence>
<protein>
    <submittedName>
        <fullName evidence="2">Uncharacterized protein</fullName>
    </submittedName>
</protein>
<name>A0A8T1PHW7_CARIL</name>
<gene>
    <name evidence="2" type="ORF">CIPAW_09G056300</name>
</gene>
<evidence type="ECO:0000313" key="3">
    <source>
        <dbReference type="Proteomes" id="UP000811609"/>
    </source>
</evidence>
<accession>A0A8T1PHW7</accession>
<organism evidence="2 3">
    <name type="scientific">Carya illinoinensis</name>
    <name type="common">Pecan</name>
    <dbReference type="NCBI Taxonomy" id="32201"/>
    <lineage>
        <taxon>Eukaryota</taxon>
        <taxon>Viridiplantae</taxon>
        <taxon>Streptophyta</taxon>
        <taxon>Embryophyta</taxon>
        <taxon>Tracheophyta</taxon>
        <taxon>Spermatophyta</taxon>
        <taxon>Magnoliopsida</taxon>
        <taxon>eudicotyledons</taxon>
        <taxon>Gunneridae</taxon>
        <taxon>Pentapetalae</taxon>
        <taxon>rosids</taxon>
        <taxon>fabids</taxon>
        <taxon>Fagales</taxon>
        <taxon>Juglandaceae</taxon>
        <taxon>Carya</taxon>
    </lineage>
</organism>
<evidence type="ECO:0000256" key="1">
    <source>
        <dbReference type="SAM" id="MobiDB-lite"/>
    </source>
</evidence>
<keyword evidence="3" id="KW-1185">Reference proteome</keyword>
<sequence length="68" mass="7430">MKWVPVAGEGGRGRRSRFRLAGEGGREGQTAGEVGFGLQEREGGGDGVWLGRRGRESRVRLQFGREQS</sequence>
<dbReference type="AlphaFoldDB" id="A0A8T1PHW7"/>